<sequence length="197" mass="21068">MPLPTTQGLLPVRFLALAALWMFVGSTALAVADHLLRAFMMPQALSLHDTYYLEGPPLLEGAMILLGLGSVIPYLIWKYRAAWNAARMSPAGMTVSPAMAVGSYFIPVVNFFLPCKAMAQITRVSTGSGGVALWWATQLGGTLFGLVIGVIQGANSPAAPGLLDHLYISLSVFSVFAAWRLIMDITRAQTAARQGVD</sequence>
<dbReference type="RefSeq" id="WP_264513029.1">
    <property type="nucleotide sequence ID" value="NZ_JAPDDR010000003.1"/>
</dbReference>
<reference evidence="3" key="1">
    <citation type="submission" date="2022-10" db="EMBL/GenBank/DDBJ databases">
        <title>Luteolibacter sp. GHJ8, whole genome shotgun sequencing project.</title>
        <authorList>
            <person name="Zhao G."/>
            <person name="Shen L."/>
        </authorList>
    </citation>
    <scope>NUCLEOTIDE SEQUENCE</scope>
    <source>
        <strain evidence="3">GHJ8</strain>
    </source>
</reference>
<dbReference type="InterPro" id="IPR025565">
    <property type="entry name" value="DUF4328"/>
</dbReference>
<evidence type="ECO:0000313" key="4">
    <source>
        <dbReference type="Proteomes" id="UP001165653"/>
    </source>
</evidence>
<feature type="transmembrane region" description="Helical" evidence="1">
    <location>
        <begin position="12"/>
        <end position="36"/>
    </location>
</feature>
<comment type="caution">
    <text evidence="3">The sequence shown here is derived from an EMBL/GenBank/DDBJ whole genome shotgun (WGS) entry which is preliminary data.</text>
</comment>
<evidence type="ECO:0000259" key="2">
    <source>
        <dbReference type="Pfam" id="PF14219"/>
    </source>
</evidence>
<dbReference type="Proteomes" id="UP001165653">
    <property type="component" value="Unassembled WGS sequence"/>
</dbReference>
<keyword evidence="4" id="KW-1185">Reference proteome</keyword>
<keyword evidence="1" id="KW-0472">Membrane</keyword>
<accession>A0ABT3G120</accession>
<dbReference type="EMBL" id="JAPDDR010000003">
    <property type="protein sequence ID" value="MCW1913528.1"/>
    <property type="molecule type" value="Genomic_DNA"/>
</dbReference>
<keyword evidence="1" id="KW-0812">Transmembrane</keyword>
<evidence type="ECO:0000313" key="3">
    <source>
        <dbReference type="EMBL" id="MCW1913528.1"/>
    </source>
</evidence>
<feature type="transmembrane region" description="Helical" evidence="1">
    <location>
        <begin position="97"/>
        <end position="119"/>
    </location>
</feature>
<organism evidence="3 4">
    <name type="scientific">Luteolibacter rhizosphaerae</name>
    <dbReference type="NCBI Taxonomy" id="2989719"/>
    <lineage>
        <taxon>Bacteria</taxon>
        <taxon>Pseudomonadati</taxon>
        <taxon>Verrucomicrobiota</taxon>
        <taxon>Verrucomicrobiia</taxon>
        <taxon>Verrucomicrobiales</taxon>
        <taxon>Verrucomicrobiaceae</taxon>
        <taxon>Luteolibacter</taxon>
    </lineage>
</organism>
<protein>
    <submittedName>
        <fullName evidence="3">DUF4328 domain-containing protein</fullName>
    </submittedName>
</protein>
<feature type="transmembrane region" description="Helical" evidence="1">
    <location>
        <begin position="57"/>
        <end position="77"/>
    </location>
</feature>
<name>A0ABT3G120_9BACT</name>
<feature type="transmembrane region" description="Helical" evidence="1">
    <location>
        <begin position="131"/>
        <end position="154"/>
    </location>
</feature>
<feature type="domain" description="DUF4328" evidence="2">
    <location>
        <begin position="62"/>
        <end position="182"/>
    </location>
</feature>
<feature type="transmembrane region" description="Helical" evidence="1">
    <location>
        <begin position="166"/>
        <end position="183"/>
    </location>
</feature>
<proteinExistence type="predicted"/>
<dbReference type="Pfam" id="PF14219">
    <property type="entry name" value="DUF4328"/>
    <property type="match status" value="1"/>
</dbReference>
<keyword evidence="1" id="KW-1133">Transmembrane helix</keyword>
<evidence type="ECO:0000256" key="1">
    <source>
        <dbReference type="SAM" id="Phobius"/>
    </source>
</evidence>
<gene>
    <name evidence="3" type="ORF">OJ996_08080</name>
</gene>